<dbReference type="AlphaFoldDB" id="A0A346NNA9"/>
<dbReference type="NCBIfam" id="TIGR02378">
    <property type="entry name" value="nirD_assim_sml"/>
    <property type="match status" value="1"/>
</dbReference>
<dbReference type="Pfam" id="PF13806">
    <property type="entry name" value="Rieske_2"/>
    <property type="match status" value="1"/>
</dbReference>
<dbReference type="SUPFAM" id="SSF50022">
    <property type="entry name" value="ISP domain"/>
    <property type="match status" value="1"/>
</dbReference>
<dbReference type="Proteomes" id="UP000262073">
    <property type="component" value="Chromosome"/>
</dbReference>
<name>A0A346NNA9_9ALTE</name>
<dbReference type="InterPro" id="IPR036922">
    <property type="entry name" value="Rieske_2Fe-2S_sf"/>
</dbReference>
<dbReference type="InterPro" id="IPR012748">
    <property type="entry name" value="Rieske-like_NirD"/>
</dbReference>
<sequence>MQAKAQQLPIWYDICDEQDLISNSGVCALLGQQQVAIFTLDWQGHRQLYALSNYDPVGKANVIYRGIMGSVNGQPVVASPLYKEHYCLASGQCLENDALSLPTFEVELKAGKVRIAL</sequence>
<dbReference type="OrthoDB" id="516687at2"/>
<evidence type="ECO:0000313" key="5">
    <source>
        <dbReference type="Proteomes" id="UP000262073"/>
    </source>
</evidence>
<reference evidence="4 5" key="1">
    <citation type="submission" date="2018-08" db="EMBL/GenBank/DDBJ databases">
        <title>Salinimonas sediminis sp. nov., a piezophilic bacterium isolated from a deep-sea sediment sample from the New Britain Trench.</title>
        <authorList>
            <person name="Cao J."/>
        </authorList>
    </citation>
    <scope>NUCLEOTIDE SEQUENCE [LARGE SCALE GENOMIC DNA]</scope>
    <source>
        <strain evidence="4 5">N102</strain>
    </source>
</reference>
<evidence type="ECO:0000313" key="4">
    <source>
        <dbReference type="EMBL" id="AXR07016.1"/>
    </source>
</evidence>
<feature type="domain" description="Rieske-like [2Fe-2S]" evidence="3">
    <location>
        <begin position="11"/>
        <end position="115"/>
    </location>
</feature>
<organism evidence="4 5">
    <name type="scientific">Salinimonas sediminis</name>
    <dbReference type="NCBI Taxonomy" id="2303538"/>
    <lineage>
        <taxon>Bacteria</taxon>
        <taxon>Pseudomonadati</taxon>
        <taxon>Pseudomonadota</taxon>
        <taxon>Gammaproteobacteria</taxon>
        <taxon>Alteromonadales</taxon>
        <taxon>Alteromonadaceae</taxon>
        <taxon>Alteromonas/Salinimonas group</taxon>
        <taxon>Salinimonas</taxon>
    </lineage>
</organism>
<accession>A0A346NNA9</accession>
<keyword evidence="5" id="KW-1185">Reference proteome</keyword>
<dbReference type="CDD" id="cd03529">
    <property type="entry name" value="Rieske_NirD"/>
    <property type="match status" value="1"/>
</dbReference>
<evidence type="ECO:0000259" key="3">
    <source>
        <dbReference type="Pfam" id="PF13806"/>
    </source>
</evidence>
<dbReference type="GO" id="GO:0008942">
    <property type="term" value="F:nitrite reductase [NAD(P)H] activity"/>
    <property type="evidence" value="ECO:0007669"/>
    <property type="project" value="InterPro"/>
</dbReference>
<dbReference type="GO" id="GO:0051537">
    <property type="term" value="F:2 iron, 2 sulfur cluster binding"/>
    <property type="evidence" value="ECO:0007669"/>
    <property type="project" value="InterPro"/>
</dbReference>
<keyword evidence="2" id="KW-0534">Nitrate assimilation</keyword>
<evidence type="ECO:0000256" key="1">
    <source>
        <dbReference type="ARBA" id="ARBA00023002"/>
    </source>
</evidence>
<protein>
    <submittedName>
        <fullName evidence="4">Nitrite reductase (NAD(P)H) small subunit</fullName>
    </submittedName>
</protein>
<dbReference type="Gene3D" id="2.102.10.10">
    <property type="entry name" value="Rieske [2Fe-2S] iron-sulphur domain"/>
    <property type="match status" value="1"/>
</dbReference>
<dbReference type="PROSITE" id="PS51300">
    <property type="entry name" value="NIRD"/>
    <property type="match status" value="1"/>
</dbReference>
<evidence type="ECO:0000256" key="2">
    <source>
        <dbReference type="ARBA" id="ARBA00023063"/>
    </source>
</evidence>
<dbReference type="EMBL" id="CP031769">
    <property type="protein sequence ID" value="AXR07016.1"/>
    <property type="molecule type" value="Genomic_DNA"/>
</dbReference>
<dbReference type="GO" id="GO:0042128">
    <property type="term" value="P:nitrate assimilation"/>
    <property type="evidence" value="ECO:0007669"/>
    <property type="project" value="UniProtKB-KW"/>
</dbReference>
<dbReference type="RefSeq" id="WP_108568237.1">
    <property type="nucleotide sequence ID" value="NZ_CP031769.1"/>
</dbReference>
<dbReference type="InterPro" id="IPR017881">
    <property type="entry name" value="NirD"/>
</dbReference>
<gene>
    <name evidence="4" type="primary">nirD</name>
    <name evidence="4" type="ORF">D0Y50_12050</name>
</gene>
<keyword evidence="1" id="KW-0560">Oxidoreductase</keyword>
<dbReference type="KEGG" id="salm:D0Y50_12050"/>
<dbReference type="PANTHER" id="PTHR40562">
    <property type="match status" value="1"/>
</dbReference>
<dbReference type="PANTHER" id="PTHR40562:SF1">
    <property type="entry name" value="NITRITE REDUCTASE (NADH) SMALL SUBUNIT"/>
    <property type="match status" value="1"/>
</dbReference>
<proteinExistence type="predicted"/>